<comment type="caution">
    <text evidence="1">The sequence shown here is derived from an EMBL/GenBank/DDBJ whole genome shotgun (WGS) entry which is preliminary data.</text>
</comment>
<proteinExistence type="predicted"/>
<evidence type="ECO:0000313" key="1">
    <source>
        <dbReference type="EMBL" id="PXY20869.1"/>
    </source>
</evidence>
<keyword evidence="2" id="KW-1185">Reference proteome</keyword>
<sequence>MLARYRKAVAALTGAATPSAGLVAALEALGLAYPSWLPAAVAVVAGAVTTAVSRANEEPVSLVDQPPAQYVGKHREA</sequence>
<accession>A0A2V4AMM0</accession>
<evidence type="ECO:0000313" key="2">
    <source>
        <dbReference type="Proteomes" id="UP000249915"/>
    </source>
</evidence>
<dbReference type="AlphaFoldDB" id="A0A2V4AMM0"/>
<reference evidence="1 2" key="1">
    <citation type="submission" date="2016-07" db="EMBL/GenBank/DDBJ databases">
        <title>Draft genome sequence of Prauserella muralis DSM 45305, isolated from a mould-covered wall in an indoor environment.</title>
        <authorList>
            <person name="Ruckert C."/>
            <person name="Albersmeier A."/>
            <person name="Jiang C.-L."/>
            <person name="Jiang Y."/>
            <person name="Kalinowski J."/>
            <person name="Schneider O."/>
            <person name="Winkler A."/>
            <person name="Zotchev S.B."/>
        </authorList>
    </citation>
    <scope>NUCLEOTIDE SEQUENCE [LARGE SCALE GENOMIC DNA]</scope>
    <source>
        <strain evidence="1 2">DSM 45305</strain>
    </source>
</reference>
<dbReference type="EMBL" id="MASW01000006">
    <property type="protein sequence ID" value="PXY20869.1"/>
    <property type="molecule type" value="Genomic_DNA"/>
</dbReference>
<organism evidence="1 2">
    <name type="scientific">Prauserella muralis</name>
    <dbReference type="NCBI Taxonomy" id="588067"/>
    <lineage>
        <taxon>Bacteria</taxon>
        <taxon>Bacillati</taxon>
        <taxon>Actinomycetota</taxon>
        <taxon>Actinomycetes</taxon>
        <taxon>Pseudonocardiales</taxon>
        <taxon>Pseudonocardiaceae</taxon>
        <taxon>Prauserella</taxon>
    </lineage>
</organism>
<gene>
    <name evidence="1" type="ORF">BAY60_25535</name>
</gene>
<protein>
    <submittedName>
        <fullName evidence="1">Uncharacterized protein</fullName>
    </submittedName>
</protein>
<dbReference type="Proteomes" id="UP000249915">
    <property type="component" value="Unassembled WGS sequence"/>
</dbReference>
<name>A0A2V4AMM0_9PSEU</name>